<dbReference type="InterPro" id="IPR000210">
    <property type="entry name" value="BTB/POZ_dom"/>
</dbReference>
<gene>
    <name evidence="1" type="ORF">F8M41_012893</name>
</gene>
<organism evidence="1 2">
    <name type="scientific">Gigaspora margarita</name>
    <dbReference type="NCBI Taxonomy" id="4874"/>
    <lineage>
        <taxon>Eukaryota</taxon>
        <taxon>Fungi</taxon>
        <taxon>Fungi incertae sedis</taxon>
        <taxon>Mucoromycota</taxon>
        <taxon>Glomeromycotina</taxon>
        <taxon>Glomeromycetes</taxon>
        <taxon>Diversisporales</taxon>
        <taxon>Gigasporaceae</taxon>
        <taxon>Gigaspora</taxon>
    </lineage>
</organism>
<keyword evidence="2" id="KW-1185">Reference proteome</keyword>
<dbReference type="InterPro" id="IPR003131">
    <property type="entry name" value="T1-type_BTB"/>
</dbReference>
<dbReference type="GO" id="GO:0051260">
    <property type="term" value="P:protein homooligomerization"/>
    <property type="evidence" value="ECO:0007669"/>
    <property type="project" value="InterPro"/>
</dbReference>
<dbReference type="EMBL" id="WTPW01000263">
    <property type="protein sequence ID" value="KAF0528899.1"/>
    <property type="molecule type" value="Genomic_DNA"/>
</dbReference>
<sequence>MTNGDLTYNNTSESSMNDVSSREKSIILNVGGIKYETYRSTLVSYPETYLGTMFADRNVELLNPINEKEYFIDRDGNLFRFIIQFYRTGKIYWPLNKNNLRYYLESESKSTTPITIQELEDELDFYQIPFNKQEISSNIIVERLDDFVAGLIKVAKEVIATHETEVIITFSRNGWPPFYKFGQPYVKESAIMETVDKIIKPFGTVGYKLLNKYGINIGRHLQHKIKNLSWQSGYSQSREQLKICMSVNIALDDKEVLKASCLHAD</sequence>
<dbReference type="PANTHER" id="PTHR14499">
    <property type="entry name" value="POTASSIUM CHANNEL TETRAMERIZATION DOMAIN-CONTAINING"/>
    <property type="match status" value="1"/>
</dbReference>
<evidence type="ECO:0000313" key="1">
    <source>
        <dbReference type="EMBL" id="KAF0528899.1"/>
    </source>
</evidence>
<reference evidence="1 2" key="1">
    <citation type="journal article" date="2019" name="Environ. Microbiol.">
        <title>At the nexus of three kingdoms: the genome of the mycorrhizal fungus Gigaspora margarita provides insights into plant, endobacterial and fungal interactions.</title>
        <authorList>
            <person name="Venice F."/>
            <person name="Ghignone S."/>
            <person name="Salvioli di Fossalunga A."/>
            <person name="Amselem J."/>
            <person name="Novero M."/>
            <person name="Xianan X."/>
            <person name="Sedzielewska Toro K."/>
            <person name="Morin E."/>
            <person name="Lipzen A."/>
            <person name="Grigoriev I.V."/>
            <person name="Henrissat B."/>
            <person name="Martin F.M."/>
            <person name="Bonfante P."/>
        </authorList>
    </citation>
    <scope>NUCLEOTIDE SEQUENCE [LARGE SCALE GENOMIC DNA]</scope>
    <source>
        <strain evidence="1 2">BEG34</strain>
    </source>
</reference>
<evidence type="ECO:0000313" key="2">
    <source>
        <dbReference type="Proteomes" id="UP000439903"/>
    </source>
</evidence>
<name>A0A8H4ASY3_GIGMA</name>
<dbReference type="AlphaFoldDB" id="A0A8H4ASY3"/>
<dbReference type="SMART" id="SM00225">
    <property type="entry name" value="BTB"/>
    <property type="match status" value="1"/>
</dbReference>
<proteinExistence type="predicted"/>
<dbReference type="Gene3D" id="3.30.710.10">
    <property type="entry name" value="Potassium Channel Kv1.1, Chain A"/>
    <property type="match status" value="1"/>
</dbReference>
<accession>A0A8H4ASY3</accession>
<dbReference type="OrthoDB" id="2414723at2759"/>
<comment type="caution">
    <text evidence="1">The sequence shown here is derived from an EMBL/GenBank/DDBJ whole genome shotgun (WGS) entry which is preliminary data.</text>
</comment>
<dbReference type="Pfam" id="PF02214">
    <property type="entry name" value="BTB_2"/>
    <property type="match status" value="1"/>
</dbReference>
<dbReference type="PANTHER" id="PTHR14499:SF136">
    <property type="entry name" value="GH08630P"/>
    <property type="match status" value="1"/>
</dbReference>
<protein>
    <submittedName>
        <fullName evidence="1">BTB/POZ protein</fullName>
    </submittedName>
</protein>
<dbReference type="Proteomes" id="UP000439903">
    <property type="component" value="Unassembled WGS sequence"/>
</dbReference>
<dbReference type="InterPro" id="IPR011333">
    <property type="entry name" value="SKP1/BTB/POZ_sf"/>
</dbReference>
<dbReference type="SUPFAM" id="SSF54695">
    <property type="entry name" value="POZ domain"/>
    <property type="match status" value="1"/>
</dbReference>